<reference evidence="9 10" key="1">
    <citation type="journal article" date="2011" name="J. Bacteriol.">
        <title>Complete genome sequence of the cellulose-degrading bacterium Cellulosilyticum lentocellum.</title>
        <authorList>
            <consortium name="US DOE Joint Genome Institute"/>
            <person name="Miller D.A."/>
            <person name="Suen G."/>
            <person name="Bruce D."/>
            <person name="Copeland A."/>
            <person name="Cheng J.F."/>
            <person name="Detter C."/>
            <person name="Goodwin L.A."/>
            <person name="Han C.S."/>
            <person name="Hauser L.J."/>
            <person name="Land M.L."/>
            <person name="Lapidus A."/>
            <person name="Lucas S."/>
            <person name="Meincke L."/>
            <person name="Pitluck S."/>
            <person name="Tapia R."/>
            <person name="Teshima H."/>
            <person name="Woyke T."/>
            <person name="Fox B.G."/>
            <person name="Angert E.R."/>
            <person name="Currie C.R."/>
        </authorList>
    </citation>
    <scope>NUCLEOTIDE SEQUENCE [LARGE SCALE GENOMIC DNA]</scope>
    <source>
        <strain evidence="10">ATCC 49066 / DSM 5427 / NCIMB 11756 / RHM5</strain>
    </source>
</reference>
<dbReference type="Pfam" id="PF21981">
    <property type="entry name" value="RecX_HTH3"/>
    <property type="match status" value="1"/>
</dbReference>
<gene>
    <name evidence="5" type="primary">recX</name>
    <name evidence="9" type="ordered locus">Clole_1388</name>
</gene>
<dbReference type="GO" id="GO:0005737">
    <property type="term" value="C:cytoplasm"/>
    <property type="evidence" value="ECO:0007669"/>
    <property type="project" value="UniProtKB-SubCell"/>
</dbReference>
<dbReference type="RefSeq" id="WP_013656413.1">
    <property type="nucleotide sequence ID" value="NC_015275.1"/>
</dbReference>
<dbReference type="GO" id="GO:0006282">
    <property type="term" value="P:regulation of DNA repair"/>
    <property type="evidence" value="ECO:0007669"/>
    <property type="project" value="UniProtKB-UniRule"/>
</dbReference>
<dbReference type="EMBL" id="CP002582">
    <property type="protein sequence ID" value="ADZ83114.1"/>
    <property type="molecule type" value="Genomic_DNA"/>
</dbReference>
<dbReference type="Pfam" id="PF21982">
    <property type="entry name" value="RecX_HTH1"/>
    <property type="match status" value="1"/>
</dbReference>
<comment type="subcellular location">
    <subcellularLocation>
        <location evidence="1 5">Cytoplasm</location>
    </subcellularLocation>
</comment>
<dbReference type="InterPro" id="IPR053926">
    <property type="entry name" value="RecX_HTH_1st"/>
</dbReference>
<evidence type="ECO:0000313" key="9">
    <source>
        <dbReference type="EMBL" id="ADZ83114.1"/>
    </source>
</evidence>
<evidence type="ECO:0000256" key="3">
    <source>
        <dbReference type="ARBA" id="ARBA00018111"/>
    </source>
</evidence>
<name>F2JI86_CELLD</name>
<dbReference type="InterPro" id="IPR053924">
    <property type="entry name" value="RecX_HTH_2nd"/>
</dbReference>
<dbReference type="Proteomes" id="UP000008467">
    <property type="component" value="Chromosome"/>
</dbReference>
<evidence type="ECO:0000259" key="7">
    <source>
        <dbReference type="Pfam" id="PF21981"/>
    </source>
</evidence>
<dbReference type="PANTHER" id="PTHR33602">
    <property type="entry name" value="REGULATORY PROTEIN RECX FAMILY PROTEIN"/>
    <property type="match status" value="1"/>
</dbReference>
<sequence length="211" mass="25138">MKTITKISRQQNGERYNIFLDEVFFCGVTEDTLIRMNLKKGAKIDEEALKALEEEESKNRCFSYAIYLLGRQNYFEKVLVEKLKRKEYSEEDIQYTLEKLRYYNYLDDSRLTEAFVRDKKRFSKKGPRYIAEALRNKGVSQEQITKALEENYSTEEAYENCIGIAEKKLEYYKKKTDDLYQLKSKLYAFLAQRGFSSEVIKRTIEELTKDE</sequence>
<keyword evidence="10" id="KW-1185">Reference proteome</keyword>
<comment type="similarity">
    <text evidence="2 5">Belongs to the RecX family.</text>
</comment>
<proteinExistence type="inferred from homology"/>
<feature type="domain" description="RecX third three-helical" evidence="7">
    <location>
        <begin position="155"/>
        <end position="203"/>
    </location>
</feature>
<dbReference type="Pfam" id="PF02631">
    <property type="entry name" value="RecX_HTH2"/>
    <property type="match status" value="1"/>
</dbReference>
<dbReference type="InterPro" id="IPR036388">
    <property type="entry name" value="WH-like_DNA-bd_sf"/>
</dbReference>
<dbReference type="STRING" id="642492.Clole_1388"/>
<feature type="domain" description="RecX first three-helical" evidence="8">
    <location>
        <begin position="61"/>
        <end position="100"/>
    </location>
</feature>
<feature type="domain" description="RecX second three-helical" evidence="6">
    <location>
        <begin position="107"/>
        <end position="148"/>
    </location>
</feature>
<keyword evidence="4 5" id="KW-0963">Cytoplasm</keyword>
<protein>
    <recommendedName>
        <fullName evidence="3 5">Regulatory protein RecX</fullName>
    </recommendedName>
</protein>
<evidence type="ECO:0000256" key="5">
    <source>
        <dbReference type="HAMAP-Rule" id="MF_01114"/>
    </source>
</evidence>
<dbReference type="InterPro" id="IPR003783">
    <property type="entry name" value="Regulatory_RecX"/>
</dbReference>
<dbReference type="KEGG" id="cle:Clole_1388"/>
<dbReference type="HOGENOM" id="CLU_066607_4_1_9"/>
<evidence type="ECO:0000256" key="2">
    <source>
        <dbReference type="ARBA" id="ARBA00009695"/>
    </source>
</evidence>
<dbReference type="AlphaFoldDB" id="F2JI86"/>
<dbReference type="InterPro" id="IPR053925">
    <property type="entry name" value="RecX_HTH_3rd"/>
</dbReference>
<dbReference type="PANTHER" id="PTHR33602:SF1">
    <property type="entry name" value="REGULATORY PROTEIN RECX FAMILY PROTEIN"/>
    <property type="match status" value="1"/>
</dbReference>
<evidence type="ECO:0000313" key="10">
    <source>
        <dbReference type="Proteomes" id="UP000008467"/>
    </source>
</evidence>
<dbReference type="HAMAP" id="MF_01114">
    <property type="entry name" value="RecX"/>
    <property type="match status" value="1"/>
</dbReference>
<dbReference type="eggNOG" id="COG2137">
    <property type="taxonomic scope" value="Bacteria"/>
</dbReference>
<evidence type="ECO:0000256" key="4">
    <source>
        <dbReference type="ARBA" id="ARBA00022490"/>
    </source>
</evidence>
<dbReference type="Gene3D" id="1.10.10.10">
    <property type="entry name" value="Winged helix-like DNA-binding domain superfamily/Winged helix DNA-binding domain"/>
    <property type="match status" value="3"/>
</dbReference>
<evidence type="ECO:0000256" key="1">
    <source>
        <dbReference type="ARBA" id="ARBA00004496"/>
    </source>
</evidence>
<comment type="function">
    <text evidence="5">Modulates RecA activity.</text>
</comment>
<evidence type="ECO:0000259" key="8">
    <source>
        <dbReference type="Pfam" id="PF21982"/>
    </source>
</evidence>
<accession>F2JI86</accession>
<evidence type="ECO:0000259" key="6">
    <source>
        <dbReference type="Pfam" id="PF02631"/>
    </source>
</evidence>
<organism evidence="9 10">
    <name type="scientific">Cellulosilyticum lentocellum (strain ATCC 49066 / DSM 5427 / NCIMB 11756 / RHM5)</name>
    <name type="common">Clostridium lentocellum</name>
    <dbReference type="NCBI Taxonomy" id="642492"/>
    <lineage>
        <taxon>Bacteria</taxon>
        <taxon>Bacillati</taxon>
        <taxon>Bacillota</taxon>
        <taxon>Clostridia</taxon>
        <taxon>Lachnospirales</taxon>
        <taxon>Cellulosilyticaceae</taxon>
        <taxon>Cellulosilyticum</taxon>
    </lineage>
</organism>